<dbReference type="NCBIfam" id="TIGR03298">
    <property type="entry name" value="argP"/>
    <property type="match status" value="1"/>
</dbReference>
<dbReference type="InterPro" id="IPR050176">
    <property type="entry name" value="LTTR"/>
</dbReference>
<dbReference type="InterPro" id="IPR000847">
    <property type="entry name" value="LysR_HTH_N"/>
</dbReference>
<feature type="domain" description="HTH lysR-type" evidence="6">
    <location>
        <begin position="1"/>
        <end position="59"/>
    </location>
</feature>
<comment type="caution">
    <text evidence="7">The sequence shown here is derived from an EMBL/GenBank/DDBJ whole genome shotgun (WGS) entry which is preliminary data.</text>
</comment>
<dbReference type="Proteomes" id="UP001500784">
    <property type="component" value="Unassembled WGS sequence"/>
</dbReference>
<dbReference type="PANTHER" id="PTHR30579">
    <property type="entry name" value="TRANSCRIPTIONAL REGULATOR"/>
    <property type="match status" value="1"/>
</dbReference>
<dbReference type="NCBIfam" id="NF009888">
    <property type="entry name" value="PRK13348.1"/>
    <property type="match status" value="1"/>
</dbReference>
<dbReference type="InterPro" id="IPR017685">
    <property type="entry name" value="ArgP"/>
</dbReference>
<evidence type="ECO:0000256" key="1">
    <source>
        <dbReference type="ARBA" id="ARBA00009437"/>
    </source>
</evidence>
<evidence type="ECO:0000259" key="6">
    <source>
        <dbReference type="PROSITE" id="PS50931"/>
    </source>
</evidence>
<keyword evidence="5" id="KW-0804">Transcription</keyword>
<dbReference type="Pfam" id="PF00126">
    <property type="entry name" value="HTH_1"/>
    <property type="match status" value="1"/>
</dbReference>
<evidence type="ECO:0000256" key="4">
    <source>
        <dbReference type="ARBA" id="ARBA00023159"/>
    </source>
</evidence>
<dbReference type="RefSeq" id="WP_152225099.1">
    <property type="nucleotide sequence ID" value="NZ_BAAALV010000002.1"/>
</dbReference>
<dbReference type="NCBIfam" id="NF002964">
    <property type="entry name" value="PRK03635.1"/>
    <property type="match status" value="1"/>
</dbReference>
<evidence type="ECO:0000313" key="8">
    <source>
        <dbReference type="Proteomes" id="UP001500784"/>
    </source>
</evidence>
<dbReference type="InterPro" id="IPR005119">
    <property type="entry name" value="LysR_subst-bd"/>
</dbReference>
<dbReference type="SUPFAM" id="SSF53850">
    <property type="entry name" value="Periplasmic binding protein-like II"/>
    <property type="match status" value="1"/>
</dbReference>
<keyword evidence="8" id="KW-1185">Reference proteome</keyword>
<dbReference type="InterPro" id="IPR036388">
    <property type="entry name" value="WH-like_DNA-bd_sf"/>
</dbReference>
<evidence type="ECO:0000256" key="2">
    <source>
        <dbReference type="ARBA" id="ARBA00023015"/>
    </source>
</evidence>
<dbReference type="Gene3D" id="1.10.10.10">
    <property type="entry name" value="Winged helix-like DNA-binding domain superfamily/Winged helix DNA-binding domain"/>
    <property type="match status" value="1"/>
</dbReference>
<dbReference type="EMBL" id="BAAALV010000002">
    <property type="protein sequence ID" value="GAA1906477.1"/>
    <property type="molecule type" value="Genomic_DNA"/>
</dbReference>
<sequence length="293" mass="31537">MEFNADQLRALAAVLDHGSFDAAAAALHLTTSAVSQRVKALETRTGCVLLKRTRPIAATEPGAVLLRLARQINALENDAVERLGLDSQPGRTAVQLVINADSLSTWVLPALAQVEGIGFEFTLEDQDYSAEGLRNGTAMAAVTSSPEPVQGCSVTGLGTMRYRPAASPAFRSRWFDRGFDAVQAASAPMVVFNRRDALQARFLEAAFGPGLQPPRHYVPASWDFLQAVRLGFGWGMLPDLQSEELLAEGSIVLLDPDAHLDVPLYWQQWRVDLPALSRVAGALSAAAGKGLLY</sequence>
<evidence type="ECO:0000256" key="5">
    <source>
        <dbReference type="ARBA" id="ARBA00023163"/>
    </source>
</evidence>
<reference evidence="7 8" key="1">
    <citation type="journal article" date="2019" name="Int. J. Syst. Evol. Microbiol.">
        <title>The Global Catalogue of Microorganisms (GCM) 10K type strain sequencing project: providing services to taxonomists for standard genome sequencing and annotation.</title>
        <authorList>
            <consortium name="The Broad Institute Genomics Platform"/>
            <consortium name="The Broad Institute Genome Sequencing Center for Infectious Disease"/>
            <person name="Wu L."/>
            <person name="Ma J."/>
        </authorList>
    </citation>
    <scope>NUCLEOTIDE SEQUENCE [LARGE SCALE GENOMIC DNA]</scope>
    <source>
        <strain evidence="7 8">JCM 13316</strain>
    </source>
</reference>
<dbReference type="PANTHER" id="PTHR30579:SF2">
    <property type="entry name" value="HTH-TYPE TRANSCRIPTIONAL REGULATOR ARGP"/>
    <property type="match status" value="1"/>
</dbReference>
<name>A0ABN2NXK2_9MICC</name>
<dbReference type="SUPFAM" id="SSF46785">
    <property type="entry name" value="Winged helix' DNA-binding domain"/>
    <property type="match status" value="1"/>
</dbReference>
<protein>
    <submittedName>
        <fullName evidence="7">LysR family transcriptional regulator ArgP</fullName>
    </submittedName>
</protein>
<dbReference type="PROSITE" id="PS50931">
    <property type="entry name" value="HTH_LYSR"/>
    <property type="match status" value="1"/>
</dbReference>
<dbReference type="Pfam" id="PF03466">
    <property type="entry name" value="LysR_substrate"/>
    <property type="match status" value="1"/>
</dbReference>
<gene>
    <name evidence="7" type="ORF">GCM10009688_08030</name>
</gene>
<dbReference type="Gene3D" id="3.40.190.290">
    <property type="match status" value="1"/>
</dbReference>
<dbReference type="InterPro" id="IPR036390">
    <property type="entry name" value="WH_DNA-bd_sf"/>
</dbReference>
<keyword evidence="4" id="KW-0010">Activator</keyword>
<accession>A0ABN2NXK2</accession>
<keyword evidence="2" id="KW-0805">Transcription regulation</keyword>
<evidence type="ECO:0000313" key="7">
    <source>
        <dbReference type="EMBL" id="GAA1906477.1"/>
    </source>
</evidence>
<proteinExistence type="inferred from homology"/>
<evidence type="ECO:0000256" key="3">
    <source>
        <dbReference type="ARBA" id="ARBA00023125"/>
    </source>
</evidence>
<keyword evidence="3" id="KW-0238">DNA-binding</keyword>
<comment type="similarity">
    <text evidence="1">Belongs to the LysR transcriptional regulatory family.</text>
</comment>
<organism evidence="7 8">
    <name type="scientific">Arthrobacter gandavensis</name>
    <dbReference type="NCBI Taxonomy" id="169960"/>
    <lineage>
        <taxon>Bacteria</taxon>
        <taxon>Bacillati</taxon>
        <taxon>Actinomycetota</taxon>
        <taxon>Actinomycetes</taxon>
        <taxon>Micrococcales</taxon>
        <taxon>Micrococcaceae</taxon>
        <taxon>Arthrobacter</taxon>
    </lineage>
</organism>